<dbReference type="PANTHER" id="PTHR14398">
    <property type="entry name" value="RNA RECOGNITION RRM/RNP DOMAIN"/>
    <property type="match status" value="1"/>
</dbReference>
<dbReference type="InterPro" id="IPR035979">
    <property type="entry name" value="RBD_domain_sf"/>
</dbReference>
<keyword evidence="4 6" id="KW-0694">RNA-binding</keyword>
<comment type="caution">
    <text evidence="11">The sequence shown here is derived from an EMBL/GenBank/DDBJ whole genome shotgun (WGS) entry which is preliminary data.</text>
</comment>
<evidence type="ECO:0000256" key="5">
    <source>
        <dbReference type="ARBA" id="ARBA00043866"/>
    </source>
</evidence>
<dbReference type="InterPro" id="IPR002483">
    <property type="entry name" value="PWI_dom"/>
</dbReference>
<proteinExistence type="predicted"/>
<keyword evidence="2 7" id="KW-0863">Zinc-finger</keyword>
<dbReference type="PANTHER" id="PTHR14398:SF0">
    <property type="entry name" value="ZINC FINGER PROTEIN SWM"/>
    <property type="match status" value="1"/>
</dbReference>
<dbReference type="GO" id="GO:0003723">
    <property type="term" value="F:RNA binding"/>
    <property type="evidence" value="ECO:0007669"/>
    <property type="project" value="UniProtKB-UniRule"/>
</dbReference>
<evidence type="ECO:0000256" key="3">
    <source>
        <dbReference type="ARBA" id="ARBA00022833"/>
    </source>
</evidence>
<evidence type="ECO:0000259" key="9">
    <source>
        <dbReference type="PROSITE" id="PS50102"/>
    </source>
</evidence>
<keyword evidence="3 7" id="KW-0862">Zinc</keyword>
<feature type="compositionally biased region" description="Low complexity" evidence="8">
    <location>
        <begin position="173"/>
        <end position="195"/>
    </location>
</feature>
<feature type="domain" description="C3H1-type" evidence="10">
    <location>
        <begin position="226"/>
        <end position="254"/>
    </location>
</feature>
<dbReference type="PROSITE" id="PS50102">
    <property type="entry name" value="RRM"/>
    <property type="match status" value="2"/>
</dbReference>
<reference evidence="11 12" key="1">
    <citation type="journal article" date="2017" name="Mycologia">
        <title>Bifiguratus adelaidae, gen. et sp. nov., a new member of Mucoromycotina in endophytic and soil-dwelling habitats.</title>
        <authorList>
            <person name="Torres-Cruz T.J."/>
            <person name="Billingsley Tobias T.L."/>
            <person name="Almatruk M."/>
            <person name="Hesse C."/>
            <person name="Kuske C.R."/>
            <person name="Desiro A."/>
            <person name="Benucci G.M."/>
            <person name="Bonito G."/>
            <person name="Stajich J.E."/>
            <person name="Dunlap C."/>
            <person name="Arnold A.E."/>
            <person name="Porras-Alfaro A."/>
        </authorList>
    </citation>
    <scope>NUCLEOTIDE SEQUENCE [LARGE SCALE GENOMIC DNA]</scope>
    <source>
        <strain evidence="11 12">AZ0501</strain>
    </source>
</reference>
<dbReference type="Pfam" id="PF01480">
    <property type="entry name" value="PWI"/>
    <property type="match status" value="1"/>
</dbReference>
<evidence type="ECO:0000256" key="1">
    <source>
        <dbReference type="ARBA" id="ARBA00022723"/>
    </source>
</evidence>
<protein>
    <recommendedName>
        <fullName evidence="13">C3H1-type domain-containing protein</fullName>
    </recommendedName>
</protein>
<dbReference type="CDD" id="cd12257">
    <property type="entry name" value="RRM1_RBM26_like"/>
    <property type="match status" value="1"/>
</dbReference>
<dbReference type="SUPFAM" id="SSF90229">
    <property type="entry name" value="CCCH zinc finger"/>
    <property type="match status" value="1"/>
</dbReference>
<accession>A0A261XUA1</accession>
<dbReference type="Proteomes" id="UP000242875">
    <property type="component" value="Unassembled WGS sequence"/>
</dbReference>
<gene>
    <name evidence="11" type="ORF">BZG36_04838</name>
</gene>
<sequence length="666" mass="72526">MKLSGENTDALTAYLEKELQPICDADPHVLAEYVLALLGHDKSLEEHRQTLEQQLDDFLGSKTKAFVDATFRGLTDKEIMGSEANSWVAQTELVNTNSTTSKRADRHVAGHASDGSEDDDDDRNPKHRKRDEPKDTGETNTRPIESYDGSERQPKRRAPEDEYQDRRQTKQFRGGVAPRGGFAARGRGGAPFNNGMPGGFGMANAGAGPGERQANAPGTPGQATDGTPAPPCRDYEEKGYCMRGNLCPYSHGADRIVYNNAGGLPNGNIPPGVNPFAMGMGPNGMPNGPMPDMQMRGVGPDMGRFRGGRGRGRGRGGNRFNPLARVNTSLVVENIPQEFLSLDKVNEFFKKFGTLDNITVERHNSRAIVQFSSNSEASAAYNSPDPIFGNRFVKVYWQKQDTQVEAPKPALEKPVPSPVPEDPEVAAKKAAEKAERDKEREERAKKHQENLKAMLDIQKQKEALIQRQIEEQKKLMEKLSDTKNLSAEDKAALQKSLANIAQNINVSSGVSKAAAASTNTVSQDGNKNGTAAGTAAKAKLAELQEEAAKLGIDTSAFAQAGGRGRGGFAPRGRGRGTWPRGRGGTSMRLDNRTTKLLVKNVSEEFAPKLREQFEKFGQIERFTTEGNNAIVEYKNRWEAEEALAKGSKMADAPAPLEISWHNAPSA</sequence>
<dbReference type="GO" id="GO:0008270">
    <property type="term" value="F:zinc ion binding"/>
    <property type="evidence" value="ECO:0007669"/>
    <property type="project" value="UniProtKB-KW"/>
</dbReference>
<feature type="region of interest" description="Disordered" evidence="8">
    <location>
        <begin position="97"/>
        <end position="231"/>
    </location>
</feature>
<evidence type="ECO:0008006" key="13">
    <source>
        <dbReference type="Google" id="ProtNLM"/>
    </source>
</evidence>
<feature type="domain" description="RRM" evidence="9">
    <location>
        <begin position="594"/>
        <end position="663"/>
    </location>
</feature>
<keyword evidence="1 7" id="KW-0479">Metal-binding</keyword>
<keyword evidence="12" id="KW-1185">Reference proteome</keyword>
<evidence type="ECO:0000259" key="10">
    <source>
        <dbReference type="PROSITE" id="PS50103"/>
    </source>
</evidence>
<dbReference type="SMART" id="SM00360">
    <property type="entry name" value="RRM"/>
    <property type="match status" value="2"/>
</dbReference>
<dbReference type="SUPFAM" id="SSF54928">
    <property type="entry name" value="RNA-binding domain, RBD"/>
    <property type="match status" value="2"/>
</dbReference>
<dbReference type="GO" id="GO:0005634">
    <property type="term" value="C:nucleus"/>
    <property type="evidence" value="ECO:0007669"/>
    <property type="project" value="TreeGrafter"/>
</dbReference>
<feature type="domain" description="RRM" evidence="9">
    <location>
        <begin position="328"/>
        <end position="400"/>
    </location>
</feature>
<evidence type="ECO:0000256" key="4">
    <source>
        <dbReference type="ARBA" id="ARBA00022884"/>
    </source>
</evidence>
<comment type="function">
    <text evidence="5">May be involved in the turnover of nuclear polyadenylated (pA+) RNA.</text>
</comment>
<dbReference type="EMBL" id="MVBO01000215">
    <property type="protein sequence ID" value="OZJ01931.1"/>
    <property type="molecule type" value="Genomic_DNA"/>
</dbReference>
<feature type="compositionally biased region" description="Basic and acidic residues" evidence="8">
    <location>
        <begin position="149"/>
        <end position="168"/>
    </location>
</feature>
<dbReference type="InterPro" id="IPR000504">
    <property type="entry name" value="RRM_dom"/>
</dbReference>
<dbReference type="PROSITE" id="PS50103">
    <property type="entry name" value="ZF_C3H1"/>
    <property type="match status" value="1"/>
</dbReference>
<dbReference type="AlphaFoldDB" id="A0A261XUA1"/>
<dbReference type="SMART" id="SM00356">
    <property type="entry name" value="ZnF_C3H1"/>
    <property type="match status" value="1"/>
</dbReference>
<feature type="region of interest" description="Disordered" evidence="8">
    <location>
        <begin position="405"/>
        <end position="444"/>
    </location>
</feature>
<feature type="compositionally biased region" description="Low complexity" evidence="8">
    <location>
        <begin position="570"/>
        <end position="580"/>
    </location>
</feature>
<feature type="compositionally biased region" description="Basic and acidic residues" evidence="8">
    <location>
        <begin position="425"/>
        <end position="444"/>
    </location>
</feature>
<dbReference type="Gene3D" id="3.30.70.330">
    <property type="match status" value="2"/>
</dbReference>
<dbReference type="InterPro" id="IPR000571">
    <property type="entry name" value="Znf_CCCH"/>
</dbReference>
<feature type="zinc finger region" description="C3H1-type" evidence="7">
    <location>
        <begin position="226"/>
        <end position="254"/>
    </location>
</feature>
<evidence type="ECO:0000256" key="6">
    <source>
        <dbReference type="PROSITE-ProRule" id="PRU00176"/>
    </source>
</evidence>
<feature type="region of interest" description="Disordered" evidence="8">
    <location>
        <begin position="642"/>
        <end position="666"/>
    </location>
</feature>
<dbReference type="InterPro" id="IPR012677">
    <property type="entry name" value="Nucleotide-bd_a/b_plait_sf"/>
</dbReference>
<dbReference type="Pfam" id="PF00642">
    <property type="entry name" value="zf-CCCH"/>
    <property type="match status" value="1"/>
</dbReference>
<name>A0A261XUA1_9FUNG</name>
<evidence type="ECO:0000256" key="8">
    <source>
        <dbReference type="SAM" id="MobiDB-lite"/>
    </source>
</evidence>
<feature type="region of interest" description="Disordered" evidence="8">
    <location>
        <begin position="561"/>
        <end position="588"/>
    </location>
</feature>
<evidence type="ECO:0000313" key="11">
    <source>
        <dbReference type="EMBL" id="OZJ01931.1"/>
    </source>
</evidence>
<dbReference type="OrthoDB" id="443401at2759"/>
<dbReference type="InterPro" id="IPR036855">
    <property type="entry name" value="Znf_CCCH_sf"/>
</dbReference>
<evidence type="ECO:0000256" key="7">
    <source>
        <dbReference type="PROSITE-ProRule" id="PRU00723"/>
    </source>
</evidence>
<evidence type="ECO:0000313" key="12">
    <source>
        <dbReference type="Proteomes" id="UP000242875"/>
    </source>
</evidence>
<evidence type="ECO:0000256" key="2">
    <source>
        <dbReference type="ARBA" id="ARBA00022771"/>
    </source>
</evidence>
<organism evidence="11 12">
    <name type="scientific">Bifiguratus adelaidae</name>
    <dbReference type="NCBI Taxonomy" id="1938954"/>
    <lineage>
        <taxon>Eukaryota</taxon>
        <taxon>Fungi</taxon>
        <taxon>Fungi incertae sedis</taxon>
        <taxon>Mucoromycota</taxon>
        <taxon>Mucoromycotina</taxon>
        <taxon>Endogonomycetes</taxon>
        <taxon>Endogonales</taxon>
        <taxon>Endogonales incertae sedis</taxon>
        <taxon>Bifiguratus</taxon>
    </lineage>
</organism>
<dbReference type="InterPro" id="IPR045137">
    <property type="entry name" value="RBM26/27"/>
</dbReference>